<dbReference type="EMBL" id="JAJFAT010000001">
    <property type="protein sequence ID" value="MCC3143983.1"/>
    <property type="molecule type" value="Genomic_DNA"/>
</dbReference>
<dbReference type="RefSeq" id="WP_229343379.1">
    <property type="nucleotide sequence ID" value="NZ_JAJFAT010000001.1"/>
</dbReference>
<comment type="caution">
    <text evidence="1">The sequence shown here is derived from an EMBL/GenBank/DDBJ whole genome shotgun (WGS) entry which is preliminary data.</text>
</comment>
<accession>A0AAW4WSB1</accession>
<proteinExistence type="predicted"/>
<keyword evidence="2" id="KW-1185">Reference proteome</keyword>
<dbReference type="Proteomes" id="UP001199296">
    <property type="component" value="Unassembled WGS sequence"/>
</dbReference>
<evidence type="ECO:0000313" key="1">
    <source>
        <dbReference type="EMBL" id="MCC3143983.1"/>
    </source>
</evidence>
<protein>
    <submittedName>
        <fullName evidence="1">Uncharacterized protein</fullName>
    </submittedName>
</protein>
<name>A0AAW4WSB1_9FIRM</name>
<dbReference type="AlphaFoldDB" id="A0AAW4WSB1"/>
<reference evidence="1 2" key="1">
    <citation type="submission" date="2021-10" db="EMBL/GenBank/DDBJ databases">
        <authorList>
            <person name="Grouzdev D.S."/>
            <person name="Pantiukh K.S."/>
            <person name="Krutkina M.S."/>
        </authorList>
    </citation>
    <scope>NUCLEOTIDE SEQUENCE [LARGE SCALE GENOMIC DNA]</scope>
    <source>
        <strain evidence="1 2">Z-7514</strain>
    </source>
</reference>
<sequence>MDITCDQECEMGYIYLKESYSGNYEHFKLKETISQQNIDNTIDNIYLQLNRLNWPKKTYKEALNNGDFIEEFQNDLDDEGYMKGIELKLTQQKLKEIVDNLEMATFEFTNSKFYYIPFAKDEEIFSNKNYIYPFTKDEDAYVILSRSKQSRYEIDENGGTTKVYVIAYIKAIMFTEESPYDINYFKNLKIFKAFDE</sequence>
<gene>
    <name evidence="1" type="ORF">LJ207_01425</name>
</gene>
<organism evidence="1 2">
    <name type="scientific">Halanaerobium polyolivorans</name>
    <dbReference type="NCBI Taxonomy" id="2886943"/>
    <lineage>
        <taxon>Bacteria</taxon>
        <taxon>Bacillati</taxon>
        <taxon>Bacillota</taxon>
        <taxon>Clostridia</taxon>
        <taxon>Halanaerobiales</taxon>
        <taxon>Halanaerobiaceae</taxon>
        <taxon>Halanaerobium</taxon>
    </lineage>
</organism>
<evidence type="ECO:0000313" key="2">
    <source>
        <dbReference type="Proteomes" id="UP001199296"/>
    </source>
</evidence>